<gene>
    <name evidence="2" type="ORF">F4148_10285</name>
</gene>
<proteinExistence type="predicted"/>
<dbReference type="EMBL" id="VYDA01000373">
    <property type="protein sequence ID" value="MYH62123.1"/>
    <property type="molecule type" value="Genomic_DNA"/>
</dbReference>
<evidence type="ECO:0000313" key="2">
    <source>
        <dbReference type="EMBL" id="MYH62123.1"/>
    </source>
</evidence>
<feature type="region of interest" description="Disordered" evidence="1">
    <location>
        <begin position="164"/>
        <end position="183"/>
    </location>
</feature>
<organism evidence="2">
    <name type="scientific">Caldilineaceae bacterium SB0675_bin_29</name>
    <dbReference type="NCBI Taxonomy" id="2605266"/>
    <lineage>
        <taxon>Bacteria</taxon>
        <taxon>Bacillati</taxon>
        <taxon>Chloroflexota</taxon>
        <taxon>Caldilineae</taxon>
        <taxon>Caldilineales</taxon>
        <taxon>Caldilineaceae</taxon>
    </lineage>
</organism>
<accession>A0A6B1FYA5</accession>
<sequence>MKKKTGQIESAADASLATKRQPRPQPPIDADAAREWEDAIVKKGGWIQRIQVRCTQAELEYAAACGASWRDLAELIGCTDRTLRNWRRIARNIANDIDAQSLTAEQRKALGVGVESPEAIRVVMKTIERGRRWARAEMVDVLRTAALGGDTRAAILLLERLDRQDRQEEESDAEEERRRDSKK</sequence>
<protein>
    <submittedName>
        <fullName evidence="2">Uncharacterized protein</fullName>
    </submittedName>
</protein>
<reference evidence="2" key="1">
    <citation type="submission" date="2019-09" db="EMBL/GenBank/DDBJ databases">
        <title>Characterisation of the sponge microbiome using genome-centric metagenomics.</title>
        <authorList>
            <person name="Engelberts J.P."/>
            <person name="Robbins S.J."/>
            <person name="De Goeij J.M."/>
            <person name="Aranda M."/>
            <person name="Bell S.C."/>
            <person name="Webster N.S."/>
        </authorList>
    </citation>
    <scope>NUCLEOTIDE SEQUENCE</scope>
    <source>
        <strain evidence="2">SB0675_bin_29</strain>
    </source>
</reference>
<evidence type="ECO:0000256" key="1">
    <source>
        <dbReference type="SAM" id="MobiDB-lite"/>
    </source>
</evidence>
<comment type="caution">
    <text evidence="2">The sequence shown here is derived from an EMBL/GenBank/DDBJ whole genome shotgun (WGS) entry which is preliminary data.</text>
</comment>
<dbReference type="AlphaFoldDB" id="A0A6B1FYA5"/>
<feature type="region of interest" description="Disordered" evidence="1">
    <location>
        <begin position="1"/>
        <end position="30"/>
    </location>
</feature>
<name>A0A6B1FYA5_9CHLR</name>